<feature type="domain" description="Cadherin" evidence="1">
    <location>
        <begin position="673"/>
        <end position="750"/>
    </location>
</feature>
<feature type="domain" description="Cadherin" evidence="1">
    <location>
        <begin position="768"/>
        <end position="845"/>
    </location>
</feature>
<sequence>MYQRQGNVLTNDTDVEGNTLTASLVTAPVNGTIVLNADGSFTYTPNANYNGLDSLVYQVCDNGVPSLCDSAVVRFTVNAVNDAPVAVDDNVTVTEDVPATGNVLTNDTDVEGNTLTASLVTAPVNGTIVLNADGSFTYTPNANYNGLDSLVYQVCDNGVPSLCDSAVVRFTVNAVNDAPVAVDDNVTVTEDVPATGNVLTNDTDVEGNTLTASLVTAPVNGTIVLNADGSFTYTPNANYNGLDSLVYQVCDNGFPSLCDSAVVRFTVNAVNDAPVAVDDNVTVAEDVPATGNVLTNDTDVEGNTLTASLVTAPVNGTIVLNADGSFTYTPNANYNGLDSLVYQVCDNGVPSLCDSTVVRFTVNAVNDAPVAVDDNVTVTEDVPATGNVLTNDTDVEGNTLTASLVTAPVNGTIVLNADGSFTYTPNANYNGLDSLVYQVCDNGVPSLCDSAVVRFTVNAVNDAPVAVDDNVTVTEDVPATGNVLTNDTDVEDNTLTASLVTAPVNGTIVLNADGSFTYAPNANYNGLDSLVYQVCDNGTPSLCDTAILRITVTAANDAPVAVDDNVTVTEDVPATGNVLTNDTDPEGDALSASLITAPVNGTVVLNADGSFTYTPNANYNGLDSLVYQVCDNGTPSLCDTAVVRFTVNPVNDAPIAADDQLTVIEDQTGSGNVLTNDTDPEGDALTASLVTAPVNGTVVLNAEGSFTYTPNANYNGLDSLVYQVCDNGTPSLCDTAILRITVTAANDAPVAVDDNVTVTEDVPATGNVLTNDTDPEGNSLSASLVTAPVNGTVVLNADGSFTYTPNANYNGLDSLVYQVCDNGTPSLCDTAILRITVTAANDAPVAVDDNVTVTEDVPATGNVLTNDTDPEGNSLSASLVTAPVNGTVALNADGSFTYTPNANYNGLDSLVYQVCDNGTPSLCDTAILRITVTAANDVPIAVDDQLTVIEDQIGTGNVLTNDTDPEGNSLTASLVTAPVNGTVVLNADGSFTYTPNANYNGLDSLVYQVCDNGTPSLCDTAVVRFTINPVNDAPIAVDDQLTVVEDQTGSGNVLTNDSDPEGNSLSASLVTAPVNGTVVLNADGSFTYTPNANYNGLDSLVYQVCDNGTPSLCDTAILRITVTPANDAPVAVDDQLTVIEDQIGTGNVLTNDTDPEGNSLTASLVTAPVNGTVVLNADGNFTYTPNANYNGLDSLVYQVCDNGTPSLCDTAVVRFTINPVNDAPIAVDDQLTVVEDQTGSGNVLTNDTDPEGNSLSASLVTAPVNGTVVLNADGSFTYTPNANYNGLDSLVYQVCDNGTPSLCDTAILRITVTAANDAPVAVDDNVTVTEDIPATGNVLTNDTDPEGDALSASLVTAPVNGTVVLNADGSFTYTPNANYNGLDSLVYQVCDNGTPSLCDTAILRITVTAANDAPVAVDDNVTVTEDVPATGNVLTNDTDPEGDALSASLVTAPVNGTVVLNADGSFTYTPNANYNGLDSLVYQVCDNGTPSLCDTAILRITVTAANDAPVAVDDNVTVTEDIPATGNVLTNDTDPEGDALSASLVTAPVNGTVVLNADGSFTYTPNANYNGLDSLIYQVCDNGTPSLCDTAVVRFTINPVNDAPIAADDQLTVIEDQTGSGNVLTNDTDPEGDALSASLVTAPVNGTVVLNADGSFTYTPNANYNGLDSLVYQVCDNGTPSLCDTAILRITLTAANDAPLAVDDNVTVTEDVPATGNVLTNDTDPEGDALSASLVTAPVNGTVVLNADGSFTYTPNTNYNGLDSLVYQVCDNGTPSLCDTAILRITVTAANDAPVAVDDNVTVTEDVPATGNVLTNDNDPEGDALSASLVTAPVNGTVVLNADGSFTYTPNANYNGLDSLVYQVCDNGTPSLCDTAILRITVTAANDAPVAVDDNETVTEDVPATGNVLTNDTDPEGDALSASLVTAPVNGTVVLNADGSFTYTPNANYNGLDSLVYQVCDNGTPSLCDTAVVRFTVNPVNDAPIAADDQLTVIEDQTGSGNVLTNDTDPEGDALTASLVTAPVNGTVVLNADGSFTYTPNANYNGLDSLVYQVCDNGTPSLCDTAILRITVTAANDAPVAIDDNVTVTEDVPATGNVLTNDTDPEGDALSASLVTAPVNGTVVLNADGSFTYTPNANYNGLDSLVYQVCDNGTPSLCDTAVLRITVTAANDAPVAVDDNVTVTEDVPATGNVLTNDNDPEGDALSASLVTAPVNGTVVLNADGSFTYTPNANYNGLDSLVYQVCDNGTPSLCDTAILRITVTAANDAPVAVDDNETVTEDVPATGNVLTNDTDPEGDALSASLVTAPVNGTVVLNADGSFTYTPNANYNGLDSLIYQVCDNGTPSLCDTTVVRFTINPVNDAPIAADDQLTVIEDQTGSGNVLTNDTDPEGDALSASLVTAPVNGTVVLNADGSFTYTPNANYSGLDSLVYQVCDNGTPSLCDTAILRITVTAANDAPVAVDDNVTVTEDVPATGNVLTNDTDPEGDALSASLVTAPVNGTVVLNADGSFIYTPNTNYNGLDSLVYQVCDNGTPSLCDTAILRITVTPANDAPVAVDDQLTVIEDQIGTGNVLTNDTDPEGNSLTASLVNAPVNGTVVLNADGNFTYTPNANYNGLDSLVYQVCDNGTPSLCDTAVARFTINPVNDAPIAVDDQLTVVEDQTGSGNVLTNDTDPEGNSLSASLVTAPVNGTVVLNADGSFTYTPNANYNGLDSLVYQVCDNGTPSLCDTAILRITVTAANDAPVAVDDNVTVTEDVPATGNVLTNDTDPEGDALSASLVTAPVNGTVVLNADGSFTYTPNANYNGLDSLVYQVCDNGTPSLCDTAVLRITVTAANDAPVAVDDNVTVTEDVPATGNVLTNDTDPEGDALSASLVTAPVNGTVVLNADGSFTYTPNANYNGLDSLVYQVCDNGTPSLCDTAILRITVTAANDAPVAVDDNETVTEDVPATGNVLTNDTDPEGDALSASLVTAPVNGTVVLNADGSFTYTPNANYNGWDSLVYQVCDNGTPSLCDTAILRITVTAANDVPIAVDDQLTVIEDQIGTGNVLTNDTDPEGNSLTASLVTAPVNGTVVLKADGSFTYTPNANYSGSDSLVYQVCDNGTPSLCDTAVVRFTINPVNDAPIAVDDQLTVVEDQTGSGNVLTNDTDPEGNSLTASLVTAPVNGTVVLNADGSFTYTPNANYSGLDSLVYQVCDNGTPSLCDTAILRITVTAANDAPIAADDQLTVVEDQIGTGNVLANDTDPEGNSLTASLVTAPVNGTVVLNADGSFTYTPNANYSGSDSLVYQVCDNGTPSLCDTAILRITVTAANDAPIAVDDQLTVIEDQIGIGNVLTNDTDPEGNSLTASLVTAPVNGTVVLNADGNFTYTPNANYNGLDSLVYQVCDNGTPSLCDTAVARFTINPVNDVPIAVDDQLTVVEDQTGSGNVLTNDTDPEGNSLSASLVTAPVNGTVVLNADGSFTYTPNANYNGLDSLVYQVCDNGTPSLCDTAILRITVTAANDAPVAVDDNVTVTEDVPATGNVLTNDTDPEGDALSASLVTAPVNGTVVLNADGSFTYTPNANYNGLDSLVYQVCDNGTPSLCDTAVLRITVTAANDAPVAVDDNVTVTEDVPATGNVLTNDTDPEGDALSASLVTAPVNGTVVLNADGSFTYTPNANYNGLDSLVYQVCDNGTPSLCDTAILRITVTAANDAPVAVDDNETVTEDVPATGNVLTNDTDPEGDALSASLVTAPVNGTVVLNADGSFTYTPNANYNGWDSLVYQVCDNGTPSLCDTAILRITVTAANDVPIAVDDQLTVIEDQIGTGNVLTNDTDPEGNSLTASLVTAPVNGTVVLNADGSFTYTPNANYSGLDSLVYQVCDNGTPSLCDTAILRITVTAANDAPIAADDQLTVVEDQIGTGNVLANDTDPEGNSLTASLVTAPVNGTVVLNADGSFTYTPNANYGGLDSLVYQVCDNGTPSLCDTAILRITVTAANDAPIAVDDQLTVIEDQIGTGNVLTNDTDPEGNSLTAILVTAPVNGTVVLNADGSFTYTPNANYSGLDSLVYQVCDNGTPSLCDTAILRITVTPANDAPIAADDQLTVVEDQIGTGNVLANDTDPEGNSLTASLVTAPVNGTVVLKADGSFTYTPNANYSGSDSLVYQVCDNGTPSLCDTAILRITVTPANDAPIAADDQLTVVEDQIGTGNVLTNDTDPEGNSLTASLVTAPVNGTVVLNADGSFTYTPNANYSGLDSLVYQVCDNGTPSLCDTAILRITVTPANDAPIAVDDQLTVIEDQIGTGNVLTNDTDPEGNSLTASLVTAPVNGTVVLNADGSFTYTPNANYSGLDSLVYQVCDNGTPSLCDTAILRITVTAANDAPIAVDDQLTVIEDQIGTGNVLNNDTDPEGNSLTASLVTAPVNGTVVLNADGSFTYTPNANYSGLDSIIYRVCDNGTPSLCDTAILRITVTPVNDAPIAVDDQLTVVEDQIGTGNVLANDTDPEGNSLTASLVTAPVNGTVVLNSDGSFTYIPNANYSGLDSLVYQVCDNGTPSLCDTAILRITVTPANDAPVAADDQLTVVEDQIGTGNVLTNDTDPEGNSLTASLVTAPVNGTVVLNADGSFTYTPNANYNGLDSMVYQVCDNGTPSLCDTAILRITVTPANDKPVAVDDVITVIEDQIGTGNVLTNDSDPEGDALSASVVKGPINGTIALNTDGSFTYTPNTNYSGLDSIIYRVCDNGTPSLCDTAVLRITVTPANDAPVAVDDQLTVVEDQIGTGNVLTNDTDPEGDVLSASVVAGPVNGTIVLNADGSFTYTPNANYNGLDSVIYRVCDNGTPSLCDTAILRITVTPANDKPVAVDDAMTVVEDQTGTGNVLTNDTDPDGDALSASVVTGPVNGTIVLNADGSFTYTPNSNFNGLDSLIYRICDDGTPSLCDTAILRITVTSVNDAPTAVDDPLTVVEDQTGTGNVLTNDSDPEGDALSASVVTGPVNGTIVLNADGSFTYTPNANYNGLDSVIYRVCDNGTPSLCDTAILRITVTPVNDKPIAVDDAVELMEDETATGNVMTNDSDPDGDPLTASLITAPVNGTFVLNADGSFTYTPNPNFNGADSMVYKICDNGTPALCDTAVVRFNILAVNDAPVAVNDIITVTEDQPQNGNVLTNDSDPENDALSASVVAGPAHGTIVLNADGSFTYTPNANYNGMDTVTYRVCDNGTPSLCDTALIIITIVPGYDAPVAEADYLTVVEDTPTDGNALANDYDPDGDKLTATLVTAPVNGTVVFNADGTFTYTPNPDYEGPDSMVYRICDTDNLCDTAIIRITVIPGNEAPIATDDAVTINEDEVATGNVLTNDTDPEGDALTASVITGPVNGTIVLNADGRFTYTPNTNYNGADSVIYQVCDNGSPSRCDTAVLRITIIPQNDPPVANIEIIRVEINTPIAGSVKPVISDPDGDPLTVSLIRATTHGVITLNADGSFEYSPNTDFSGTDSLIYKVCDNGTPSLCDTGIGIFNVSGPNDRPVIGIAKAAAEPVLELNGNYTVTYTFVVTNLGNEILNSVQVEDNLLNTFPSPHTFTISGDVVTTGSLRPNNQYNGSTISTLLGDNSTLAIGASDTIRFSVNVNTHKQFGTFNNSATATATSAGTSTEVTDVSTNGLNADPDGNADPSENEATPITLNPTKIRIPQGFSPNGDGKNDRFVIGNAGNDRINLEVYNRWGNVVYKNANYNNEWDGRCNYGLHFGENIPDGTYYIIVIVNDSERFVNYITVIR</sequence>
<dbReference type="PANTHER" id="PTHR34720">
    <property type="entry name" value="MICROCYSTIN DEPENDENT PROTEIN"/>
    <property type="match status" value="1"/>
</dbReference>
<feature type="domain" description="Cadherin" evidence="1">
    <location>
        <begin position="2193"/>
        <end position="2270"/>
    </location>
</feature>
<feature type="domain" description="Cadherin" evidence="1">
    <location>
        <begin position="4473"/>
        <end position="4550"/>
    </location>
</feature>
<protein>
    <submittedName>
        <fullName evidence="2">Outer membrane adhesin like protein</fullName>
    </submittedName>
</protein>
<feature type="domain" description="Cadherin" evidence="1">
    <location>
        <begin position="4283"/>
        <end position="4360"/>
    </location>
</feature>
<feature type="domain" description="Cadherin" evidence="1">
    <location>
        <begin position="1053"/>
        <end position="1130"/>
    </location>
</feature>
<dbReference type="KEGG" id="cpi:Cpin_3623"/>
<gene>
    <name evidence="2" type="ordered locus">Cpin_3623</name>
</gene>
<feature type="domain" description="Cadherin" evidence="1">
    <location>
        <begin position="3808"/>
        <end position="3885"/>
    </location>
</feature>
<reference evidence="3" key="1">
    <citation type="submission" date="2009-08" db="EMBL/GenBank/DDBJ databases">
        <title>The complete genome of Chitinophaga pinensis DSM 2588.</title>
        <authorList>
            <consortium name="US DOE Joint Genome Institute (JGI-PGF)"/>
            <person name="Lucas S."/>
            <person name="Copeland A."/>
            <person name="Lapidus A."/>
            <person name="Glavina del Rio T."/>
            <person name="Dalin E."/>
            <person name="Tice H."/>
            <person name="Bruce D."/>
            <person name="Goodwin L."/>
            <person name="Pitluck S."/>
            <person name="Kyrpides N."/>
            <person name="Mavromatis K."/>
            <person name="Ivanova N."/>
            <person name="Mikhailova N."/>
            <person name="Sims D."/>
            <person name="Meinche L."/>
            <person name="Brettin T."/>
            <person name="Detter J.C."/>
            <person name="Han C."/>
            <person name="Larimer F."/>
            <person name="Land M."/>
            <person name="Hauser L."/>
            <person name="Markowitz V."/>
            <person name="Cheng J.-F."/>
            <person name="Hugenholtz P."/>
            <person name="Woyke T."/>
            <person name="Wu D."/>
            <person name="Spring S."/>
            <person name="Klenk H.-P."/>
            <person name="Eisen J.A."/>
        </authorList>
    </citation>
    <scope>NUCLEOTIDE SEQUENCE [LARGE SCALE GENOMIC DNA]</scope>
    <source>
        <strain evidence="3">ATCC 43595 / DSM 2588 / LMG 13176 / NBRC 15968 / NCIMB 11800 / UQM 2034</strain>
    </source>
</reference>
<dbReference type="SMART" id="SM00112">
    <property type="entry name" value="CA"/>
    <property type="match status" value="21"/>
</dbReference>
<feature type="domain" description="Cadherin" evidence="1">
    <location>
        <begin position="1243"/>
        <end position="1320"/>
    </location>
</feature>
<reference evidence="2 3" key="2">
    <citation type="journal article" date="2010" name="Stand. Genomic Sci.">
        <title>Complete genome sequence of Chitinophaga pinensis type strain (UQM 2034).</title>
        <authorList>
            <person name="Glavina Del Rio T."/>
            <person name="Abt B."/>
            <person name="Spring S."/>
            <person name="Lapidus A."/>
            <person name="Nolan M."/>
            <person name="Tice H."/>
            <person name="Copeland A."/>
            <person name="Cheng J.F."/>
            <person name="Chen F."/>
            <person name="Bruce D."/>
            <person name="Goodwin L."/>
            <person name="Pitluck S."/>
            <person name="Ivanova N."/>
            <person name="Mavromatis K."/>
            <person name="Mikhailova N."/>
            <person name="Pati A."/>
            <person name="Chen A."/>
            <person name="Palaniappan K."/>
            <person name="Land M."/>
            <person name="Hauser L."/>
            <person name="Chang Y.J."/>
            <person name="Jeffries C.D."/>
            <person name="Chain P."/>
            <person name="Saunders E."/>
            <person name="Detter J.C."/>
            <person name="Brettin T."/>
            <person name="Rohde M."/>
            <person name="Goker M."/>
            <person name="Bristow J."/>
            <person name="Eisen J.A."/>
            <person name="Markowitz V."/>
            <person name="Hugenholtz P."/>
            <person name="Kyrpides N.C."/>
            <person name="Klenk H.P."/>
            <person name="Lucas S."/>
        </authorList>
    </citation>
    <scope>NUCLEOTIDE SEQUENCE [LARGE SCALE GENOMIC DNA]</scope>
    <source>
        <strain evidence="3">ATCC 43595 / DSM 2588 / LMG 13176 / NBRC 15968 / NCIMB 11800 / UQM 2034</strain>
    </source>
</reference>
<name>A0A979GXC3_CHIPD</name>
<dbReference type="PANTHER" id="PTHR34720:SF9">
    <property type="entry name" value="BLR4714 PROTEIN"/>
    <property type="match status" value="1"/>
</dbReference>
<accession>A0A979GXC3</accession>
<feature type="domain" description="Cadherin" evidence="1">
    <location>
        <begin position="2668"/>
        <end position="2745"/>
    </location>
</feature>
<feature type="domain" description="Cadherin" evidence="1">
    <location>
        <begin position="4948"/>
        <end position="5025"/>
    </location>
</feature>
<feature type="domain" description="Cadherin" evidence="1">
    <location>
        <begin position="3238"/>
        <end position="3315"/>
    </location>
</feature>
<feature type="domain" description="Cadherin" evidence="1">
    <location>
        <begin position="3428"/>
        <end position="3505"/>
    </location>
</feature>
<feature type="domain" description="Cadherin" evidence="1">
    <location>
        <begin position="3143"/>
        <end position="3220"/>
    </location>
</feature>
<feature type="domain" description="Cadherin" evidence="1">
    <location>
        <begin position="4378"/>
        <end position="4455"/>
    </location>
</feature>
<dbReference type="Pfam" id="PF17963">
    <property type="entry name" value="Big_9"/>
    <property type="match status" value="56"/>
</dbReference>
<evidence type="ECO:0000313" key="3">
    <source>
        <dbReference type="Proteomes" id="UP000002215"/>
    </source>
</evidence>
<dbReference type="EMBL" id="CP001699">
    <property type="protein sequence ID" value="ACU61085.1"/>
    <property type="molecule type" value="Genomic_DNA"/>
</dbReference>
<dbReference type="Pfam" id="PF13585">
    <property type="entry name" value="CHU_C"/>
    <property type="match status" value="1"/>
</dbReference>
<dbReference type="Pfam" id="PF17803">
    <property type="entry name" value="Cadherin_4"/>
    <property type="match status" value="1"/>
</dbReference>
<feature type="domain" description="Cadherin" evidence="1">
    <location>
        <begin position="4093"/>
        <end position="4170"/>
    </location>
</feature>
<dbReference type="OrthoDB" id="9816593at2"/>
<feature type="domain" description="Cadherin" evidence="1">
    <location>
        <begin position="1813"/>
        <end position="1890"/>
    </location>
</feature>
<dbReference type="InterPro" id="IPR026341">
    <property type="entry name" value="T9SS_type_B"/>
</dbReference>
<feature type="domain" description="Cadherin" evidence="1">
    <location>
        <begin position="3903"/>
        <end position="3980"/>
    </location>
</feature>
<feature type="domain" description="Cadherin" evidence="1">
    <location>
        <begin position="2383"/>
        <end position="2460"/>
    </location>
</feature>
<feature type="domain" description="Cadherin" evidence="1">
    <location>
        <begin position="4568"/>
        <end position="4645"/>
    </location>
</feature>
<dbReference type="GO" id="GO:0007156">
    <property type="term" value="P:homophilic cell adhesion via plasma membrane adhesion molecules"/>
    <property type="evidence" value="ECO:0007669"/>
    <property type="project" value="InterPro"/>
</dbReference>
<proteinExistence type="predicted"/>
<dbReference type="NCBIfam" id="NF012211">
    <property type="entry name" value="tand_rpt_95"/>
    <property type="match status" value="58"/>
</dbReference>
<feature type="domain" description="Cadherin" evidence="1">
    <location>
        <begin position="863"/>
        <end position="940"/>
    </location>
</feature>
<dbReference type="GO" id="GO:0016020">
    <property type="term" value="C:membrane"/>
    <property type="evidence" value="ECO:0007669"/>
    <property type="project" value="InterPro"/>
</dbReference>
<dbReference type="GO" id="GO:0005509">
    <property type="term" value="F:calcium ion binding"/>
    <property type="evidence" value="ECO:0007669"/>
    <property type="project" value="InterPro"/>
</dbReference>
<feature type="domain" description="Cadherin" evidence="1">
    <location>
        <begin position="4188"/>
        <end position="4265"/>
    </location>
</feature>
<evidence type="ECO:0000313" key="2">
    <source>
        <dbReference type="EMBL" id="ACU61085.1"/>
    </source>
</evidence>
<dbReference type="Proteomes" id="UP000002215">
    <property type="component" value="Chromosome"/>
</dbReference>
<dbReference type="InterPro" id="IPR040853">
    <property type="entry name" value="RapA2_cadherin-like"/>
</dbReference>
<evidence type="ECO:0000259" key="1">
    <source>
        <dbReference type="SMART" id="SM00112"/>
    </source>
</evidence>
<dbReference type="InterPro" id="IPR010221">
    <property type="entry name" value="VCBS_dom"/>
</dbReference>
<dbReference type="Gene3D" id="2.60.40.3440">
    <property type="match status" value="32"/>
</dbReference>
<dbReference type="NCBIfam" id="TIGR04131">
    <property type="entry name" value="Bac_Flav_CTERM"/>
    <property type="match status" value="1"/>
</dbReference>
<organism evidence="2 3">
    <name type="scientific">Chitinophaga pinensis (strain ATCC 43595 / DSM 2588 / LMG 13176 / NBRC 15968 / NCIMB 11800 / UQM 2034)</name>
    <dbReference type="NCBI Taxonomy" id="485918"/>
    <lineage>
        <taxon>Bacteria</taxon>
        <taxon>Pseudomonadati</taxon>
        <taxon>Bacteroidota</taxon>
        <taxon>Chitinophagia</taxon>
        <taxon>Chitinophagales</taxon>
        <taxon>Chitinophagaceae</taxon>
        <taxon>Chitinophaga</taxon>
    </lineage>
</organism>
<dbReference type="Gene3D" id="2.60.40.2810">
    <property type="match status" value="17"/>
</dbReference>
<dbReference type="NCBIfam" id="TIGR01965">
    <property type="entry name" value="VCBS_repeat"/>
    <property type="match status" value="2"/>
</dbReference>
<dbReference type="InterPro" id="IPR002126">
    <property type="entry name" value="Cadherin-like_dom"/>
</dbReference>